<sequence length="1838" mass="196714">MKPIGKALTCCALAALLFMTSLPVTAVANTENPYLVYWVDPVAGSDQSDGSELAPFRTIAHARDVVSQQVDQMTGNIVIYLRGGNHRIESALEFGPQDSGANGHRVIYAAAPGEEPVITGGQSVNGWTMFDPANNVYVAPVPAGAEGARQFYANGVRANRSMSEESPVDWQWSGSDGYLSQSHDGPDANEWIVVDLGSVVNGVKSVKLYPGSALETGGKAAGFPADFTIELSTDGISYVPAVTVNGYASPESGQAQTFAFSAQSARFVKLNVTKLGASDRLEAGKHRLILAEIEADNADYVYDPNLGKVDRVDFSRNLALMRPVDLSMKDEVGGALPVGNLVDGDLNTFATTVSWTDPNFPQMLTVTLSDTDAVPVSAVRMWPRPDDQGGVVHEPSDFTVEVSPDGENWSSVTSVVYGQWTPNGPMTLTFAPAAAKQLRVNVNKIGHGEENGGQTYYRMQLMELAVYGTANLARGATVEAPNSWEYPQGNLSKNAITDGLLHGSFYTSFSSPSPEMKDAAVTMDLGSARHVGGLRLYPRNDGTNNVHYPAEILIQSSSEGIEYEDILRLSGIPDTNGKPQEFIFDQAVQAKYLRIVPLRIGVGESGNYRFQLMEAEALPPASGSEGPPPAGIASAAGALVKGSAHAMNALATASSSDGDADNGPAKLTDGVTSDSLSKMGYRVPASYGLQNWHNLQNVEVHILRWWYHHIGKIDRVSPDGTNLVMNQAIWDKTEVDNDRPTWIENAYELLDREGEWYLDPNGSVDGSGNAKIYYKPRAGENMAILKTELPKAEQLLKLTGTLDQPVSNLVFAGIVFETSGWTGPNKNGYADAQAGTFVVGPRVEQIPSAVELAYSRNVTLENNVFRNLGSGALRVWKASQDNAVVGNVFHDISAGGLFIGATDDHHAYEADARDVVKNNTVSNNYVTRIGADYYDSVGIFVGYTEGTVVSRNIVREVPYTGISLGWGWGHADAGGLYGYATPTSAKNNRIENNLVAEAGKVQHDGGLIYTLGAQPGSVISGNYVDGYNDGTFDKDAGIYLDEGTVGVEVKNNVVGLAYWWLNMWTPSIKNNHWHDNYYSVDRQRNNGTGNVIENNTHVPDGDFAAVSGAAAIIANAGLQPEYAAIAAKVPDRDVARHQAKLAKYPDSHAYYFANNRGVKNVSITGQISEPVIDWINRTARLTVPESTNLSALSPVFTLENGYSVTPGAGVPVDFSAGAVPFTVSNGQVVYVWLVNVKKSISGTGPITAPVTTLDSAISSLNVWTALPTQNGDGSITISGNSGYTGGKFGETILAFDMRSALNMEGKDWLGFTLRDQNPYVNFALKPSTTYAINVNHDGWELQKWLNGSREMLIGTVGGMIPRFGNVANTHYSPNERHSIRTGAINVDGGVRIFLFVDGVKVFDVIDNDDPITQEGYFSVYGMTSPVTLLPYTGIEIAGPTDPGNGSGGQTGSPSPSGNRLNGGAAKLEITDAADFLKNNVSVTDGRKILTAEVPGGSETNAGMEMTFPAELANLALQEGVETLRIKSLAGELQIPTGTLVKMAGQGAISITVKVQSVANSELNEQQRRKYPGGRAIEFVVEADGNRAASFDPPIFVIWPDRDSAANSDLASAFRLLDDGTMMNLGGRYDQGDMRFQAIGSGLYVIRQNPVVFKDLSEMHWAYGFISSMAAKGMIQGTGNDRFDPSAVITRSQTAVLLARILGLKEAATPSFADVAADSGYAGAVNALAEAGIVTGSNGHFDPDAEINRQDLAVLISRAISYSGGTVSVSNGRAFTYADQSLIASYAREAVSWMSELGIMQGTGENRFNPTGRASRAEMAKIAYLLLNRTTNGGEELRQ</sequence>
<feature type="domain" description="F5/8 type C" evidence="3">
    <location>
        <begin position="459"/>
        <end position="615"/>
    </location>
</feature>
<dbReference type="InterPro" id="IPR001119">
    <property type="entry name" value="SLH_dom"/>
</dbReference>
<keyword evidence="2" id="KW-0732">Signal</keyword>
<evidence type="ECO:0000256" key="1">
    <source>
        <dbReference type="SAM" id="MobiDB-lite"/>
    </source>
</evidence>
<accession>A0A7Z2ZPI2</accession>
<dbReference type="InterPro" id="IPR000421">
    <property type="entry name" value="FA58C"/>
</dbReference>
<dbReference type="SUPFAM" id="SSF51126">
    <property type="entry name" value="Pectin lyase-like"/>
    <property type="match status" value="2"/>
</dbReference>
<dbReference type="PROSITE" id="PS50022">
    <property type="entry name" value="FA58C_3"/>
    <property type="match status" value="1"/>
</dbReference>
<dbReference type="RefSeq" id="WP_169283730.1">
    <property type="nucleotide sequence ID" value="NZ_CP051680.1"/>
</dbReference>
<dbReference type="KEGG" id="cheb:HH215_32780"/>
<dbReference type="Pfam" id="PF00754">
    <property type="entry name" value="F5_F8_type_C"/>
    <property type="match status" value="3"/>
</dbReference>
<dbReference type="Gene3D" id="2.60.40.2340">
    <property type="match status" value="1"/>
</dbReference>
<protein>
    <submittedName>
        <fullName evidence="5">Uncharacterized protein</fullName>
    </submittedName>
</protein>
<evidence type="ECO:0000259" key="4">
    <source>
        <dbReference type="PROSITE" id="PS51272"/>
    </source>
</evidence>
<keyword evidence="6" id="KW-1185">Reference proteome</keyword>
<feature type="chain" id="PRO_5038776858" evidence="2">
    <location>
        <begin position="27"/>
        <end position="1838"/>
    </location>
</feature>
<dbReference type="InterPro" id="IPR039448">
    <property type="entry name" value="Beta_helix"/>
</dbReference>
<dbReference type="SUPFAM" id="SSF49785">
    <property type="entry name" value="Galactose-binding domain-like"/>
    <property type="match status" value="3"/>
</dbReference>
<dbReference type="PANTHER" id="PTHR36453:SF1">
    <property type="entry name" value="RIGHT HANDED BETA HELIX DOMAIN-CONTAINING PROTEIN"/>
    <property type="match status" value="1"/>
</dbReference>
<dbReference type="SMART" id="SM00710">
    <property type="entry name" value="PbH1"/>
    <property type="match status" value="7"/>
</dbReference>
<dbReference type="Pfam" id="PF00395">
    <property type="entry name" value="SLH"/>
    <property type="match status" value="3"/>
</dbReference>
<dbReference type="InterPro" id="IPR011050">
    <property type="entry name" value="Pectin_lyase_fold/virulence"/>
</dbReference>
<feature type="domain" description="SLH" evidence="4">
    <location>
        <begin position="1773"/>
        <end position="1836"/>
    </location>
</feature>
<feature type="region of interest" description="Disordered" evidence="1">
    <location>
        <begin position="1434"/>
        <end position="1462"/>
    </location>
</feature>
<dbReference type="PANTHER" id="PTHR36453">
    <property type="entry name" value="SECRETED PROTEIN-RELATED"/>
    <property type="match status" value="1"/>
</dbReference>
<dbReference type="PROSITE" id="PS51272">
    <property type="entry name" value="SLH"/>
    <property type="match status" value="3"/>
</dbReference>
<dbReference type="EMBL" id="CP051680">
    <property type="protein sequence ID" value="QJD87486.1"/>
    <property type="molecule type" value="Genomic_DNA"/>
</dbReference>
<evidence type="ECO:0000259" key="3">
    <source>
        <dbReference type="PROSITE" id="PS50022"/>
    </source>
</evidence>
<dbReference type="Proteomes" id="UP000502248">
    <property type="component" value="Chromosome"/>
</dbReference>
<dbReference type="Pfam" id="PF13229">
    <property type="entry name" value="Beta_helix"/>
    <property type="match status" value="1"/>
</dbReference>
<evidence type="ECO:0000256" key="2">
    <source>
        <dbReference type="SAM" id="SignalP"/>
    </source>
</evidence>
<organism evidence="5 6">
    <name type="scientific">Cohnella herbarum</name>
    <dbReference type="NCBI Taxonomy" id="2728023"/>
    <lineage>
        <taxon>Bacteria</taxon>
        <taxon>Bacillati</taxon>
        <taxon>Bacillota</taxon>
        <taxon>Bacilli</taxon>
        <taxon>Bacillales</taxon>
        <taxon>Paenibacillaceae</taxon>
        <taxon>Cohnella</taxon>
    </lineage>
</organism>
<evidence type="ECO:0000313" key="6">
    <source>
        <dbReference type="Proteomes" id="UP000502248"/>
    </source>
</evidence>
<name>A0A7Z2ZPI2_9BACL</name>
<dbReference type="InterPro" id="IPR008979">
    <property type="entry name" value="Galactose-bd-like_sf"/>
</dbReference>
<feature type="domain" description="SLH" evidence="4">
    <location>
        <begin position="1648"/>
        <end position="1711"/>
    </location>
</feature>
<gene>
    <name evidence="5" type="ORF">HH215_32780</name>
</gene>
<proteinExistence type="predicted"/>
<feature type="domain" description="SLH" evidence="4">
    <location>
        <begin position="1712"/>
        <end position="1769"/>
    </location>
</feature>
<feature type="signal peptide" evidence="2">
    <location>
        <begin position="1"/>
        <end position="26"/>
    </location>
</feature>
<evidence type="ECO:0000313" key="5">
    <source>
        <dbReference type="EMBL" id="QJD87486.1"/>
    </source>
</evidence>
<reference evidence="5 6" key="1">
    <citation type="submission" date="2020-04" db="EMBL/GenBank/DDBJ databases">
        <title>Genome sequencing of novel species.</title>
        <authorList>
            <person name="Heo J."/>
            <person name="Kim S.-J."/>
            <person name="Kim J.-S."/>
            <person name="Hong S.-B."/>
            <person name="Kwon S.-W."/>
        </authorList>
    </citation>
    <scope>NUCLEOTIDE SEQUENCE [LARGE SCALE GENOMIC DNA]</scope>
    <source>
        <strain evidence="5 6">MFER-1</strain>
    </source>
</reference>
<dbReference type="InterPro" id="IPR012334">
    <property type="entry name" value="Pectin_lyas_fold"/>
</dbReference>
<dbReference type="InterPro" id="IPR006626">
    <property type="entry name" value="PbH1"/>
</dbReference>
<dbReference type="Gene3D" id="2.60.120.260">
    <property type="entry name" value="Galactose-binding domain-like"/>
    <property type="match status" value="3"/>
</dbReference>
<dbReference type="Gene3D" id="2.160.20.10">
    <property type="entry name" value="Single-stranded right-handed beta-helix, Pectin lyase-like"/>
    <property type="match status" value="2"/>
</dbReference>